<dbReference type="PANTHER" id="PTHR24148:SF73">
    <property type="entry name" value="HET DOMAIN PROTEIN (AFU_ORTHOLOGUE AFUA_8G01020)"/>
    <property type="match status" value="1"/>
</dbReference>
<keyword evidence="3" id="KW-1185">Reference proteome</keyword>
<dbReference type="EMBL" id="KZ613485">
    <property type="protein sequence ID" value="PMD20336.1"/>
    <property type="molecule type" value="Genomic_DNA"/>
</dbReference>
<dbReference type="InterPro" id="IPR010730">
    <property type="entry name" value="HET"/>
</dbReference>
<evidence type="ECO:0000313" key="3">
    <source>
        <dbReference type="Proteomes" id="UP000235672"/>
    </source>
</evidence>
<feature type="domain" description="Heterokaryon incompatibility" evidence="1">
    <location>
        <begin position="130"/>
        <end position="275"/>
    </location>
</feature>
<accession>A0A2J6Q292</accession>
<proteinExistence type="predicted"/>
<organism evidence="2 3">
    <name type="scientific">Hyaloscypha hepaticicola</name>
    <dbReference type="NCBI Taxonomy" id="2082293"/>
    <lineage>
        <taxon>Eukaryota</taxon>
        <taxon>Fungi</taxon>
        <taxon>Dikarya</taxon>
        <taxon>Ascomycota</taxon>
        <taxon>Pezizomycotina</taxon>
        <taxon>Leotiomycetes</taxon>
        <taxon>Helotiales</taxon>
        <taxon>Hyaloscyphaceae</taxon>
        <taxon>Hyaloscypha</taxon>
    </lineage>
</organism>
<dbReference type="OrthoDB" id="2157530at2759"/>
<dbReference type="AlphaFoldDB" id="A0A2J6Q292"/>
<evidence type="ECO:0000313" key="2">
    <source>
        <dbReference type="EMBL" id="PMD20336.1"/>
    </source>
</evidence>
<dbReference type="Proteomes" id="UP000235672">
    <property type="component" value="Unassembled WGS sequence"/>
</dbReference>
<dbReference type="Pfam" id="PF06985">
    <property type="entry name" value="HET"/>
    <property type="match status" value="1"/>
</dbReference>
<evidence type="ECO:0000259" key="1">
    <source>
        <dbReference type="Pfam" id="PF06985"/>
    </source>
</evidence>
<dbReference type="InterPro" id="IPR052895">
    <property type="entry name" value="HetReg/Transcr_Mod"/>
</dbReference>
<name>A0A2J6Q292_9HELO</name>
<protein>
    <submittedName>
        <fullName evidence="2">HET-domain-containing protein</fullName>
    </submittedName>
</protein>
<dbReference type="PANTHER" id="PTHR24148">
    <property type="entry name" value="ANKYRIN REPEAT DOMAIN-CONTAINING PROTEIN 39 HOMOLOG-RELATED"/>
    <property type="match status" value="1"/>
</dbReference>
<dbReference type="STRING" id="1745343.A0A2J6Q292"/>
<reference evidence="2 3" key="1">
    <citation type="submission" date="2016-05" db="EMBL/GenBank/DDBJ databases">
        <title>A degradative enzymes factory behind the ericoid mycorrhizal symbiosis.</title>
        <authorList>
            <consortium name="DOE Joint Genome Institute"/>
            <person name="Martino E."/>
            <person name="Morin E."/>
            <person name="Grelet G."/>
            <person name="Kuo A."/>
            <person name="Kohler A."/>
            <person name="Daghino S."/>
            <person name="Barry K."/>
            <person name="Choi C."/>
            <person name="Cichocki N."/>
            <person name="Clum A."/>
            <person name="Copeland A."/>
            <person name="Hainaut M."/>
            <person name="Haridas S."/>
            <person name="Labutti K."/>
            <person name="Lindquist E."/>
            <person name="Lipzen A."/>
            <person name="Khouja H.-R."/>
            <person name="Murat C."/>
            <person name="Ohm R."/>
            <person name="Olson A."/>
            <person name="Spatafora J."/>
            <person name="Veneault-Fourrey C."/>
            <person name="Henrissat B."/>
            <person name="Grigoriev I."/>
            <person name="Martin F."/>
            <person name="Perotto S."/>
        </authorList>
    </citation>
    <scope>NUCLEOTIDE SEQUENCE [LARGE SCALE GENOMIC DNA]</scope>
    <source>
        <strain evidence="2 3">UAMH 7357</strain>
    </source>
</reference>
<gene>
    <name evidence="2" type="ORF">NA56DRAFT_627610</name>
</gene>
<sequence>MLKIIWHYFGEDAAGCEADNNELQREPNHRRRTLQGSGATHLHLAAAFHYIFPPTVNLNESSCTFHVTDIECVPSYFSSQRPPFNYRPHVEHDSIRVILLHPAGDVSAEVECTMEHVTLSEYNKNLIDHYTALSYVWGDSTKKQEIVVDGCSFYITASLHSALRHIRDTKGVIRVWADALCINQSDTTERNQQVQQMGSVYSVARHTIIYLGEASVETDNLFMDLDSLCTVKRAPISIALINSKFNDTEQDNLYNAIETHVVKNAWFTRVWTLQELLLSHDPWVQCGMKRIKWDDLVQLSTLTSPGKKHVSRSSEEKSPNLLILDFLLVEQEEKSSDLGVLEYMHRARRNLQDYIEGNNSKNTLLALLQLRRGLGASDARDMIYAHLGIAVDSLVGQPAIKVDYSKSYQELFTDIAVYFIEHYGDYRILAHVEENRLEKSRADLPSWVPDWTSKKDILSDIIAPDSMMSRPRISASLSPSCSSDGKWQLNCKGTFLARIKRVGSKVLHFAHFTREEIRQAWTKSWPGSEQSSGDLTLEITDDSVVPVWYKSRFDRLIVEVLTFAGLAKSKPALYYVAALRNLWDTYALALYRSFGGKEVVDIPLHPMALLVIFAFCLGDRTRQLLLQRVQGDAQRQVVRILEMAHQALEGRRLCLCDSNSDFPNYEDFLFAQGALVPPSAQIGDLICEMDGDRFLVLRAIEPVGKFPKKGAAFEFVGICNFQLCSYERAIERTFVLQ</sequence>